<name>A0A1B6E0D2_9HEMI</name>
<dbReference type="EMBL" id="GEDC01005929">
    <property type="protein sequence ID" value="JAS31369.1"/>
    <property type="molecule type" value="Transcribed_RNA"/>
</dbReference>
<feature type="non-terminal residue" evidence="2">
    <location>
        <position position="129"/>
    </location>
</feature>
<dbReference type="AlphaFoldDB" id="A0A1B6E0D2"/>
<keyword evidence="1" id="KW-1133">Transmembrane helix</keyword>
<organism evidence="2">
    <name type="scientific">Clastoptera arizonana</name>
    <name type="common">Arizona spittle bug</name>
    <dbReference type="NCBI Taxonomy" id="38151"/>
    <lineage>
        <taxon>Eukaryota</taxon>
        <taxon>Metazoa</taxon>
        <taxon>Ecdysozoa</taxon>
        <taxon>Arthropoda</taxon>
        <taxon>Hexapoda</taxon>
        <taxon>Insecta</taxon>
        <taxon>Pterygota</taxon>
        <taxon>Neoptera</taxon>
        <taxon>Paraneoptera</taxon>
        <taxon>Hemiptera</taxon>
        <taxon>Auchenorrhyncha</taxon>
        <taxon>Cercopoidea</taxon>
        <taxon>Clastopteridae</taxon>
        <taxon>Clastoptera</taxon>
    </lineage>
</organism>
<evidence type="ECO:0000256" key="1">
    <source>
        <dbReference type="SAM" id="Phobius"/>
    </source>
</evidence>
<feature type="non-terminal residue" evidence="2">
    <location>
        <position position="1"/>
    </location>
</feature>
<protein>
    <submittedName>
        <fullName evidence="2">Uncharacterized protein</fullName>
    </submittedName>
</protein>
<proteinExistence type="predicted"/>
<keyword evidence="1" id="KW-0472">Membrane</keyword>
<feature type="transmembrane region" description="Helical" evidence="1">
    <location>
        <begin position="6"/>
        <end position="25"/>
    </location>
</feature>
<reference evidence="2" key="1">
    <citation type="submission" date="2015-12" db="EMBL/GenBank/DDBJ databases">
        <title>De novo transcriptome assembly of four potential Pierce s Disease insect vectors from Arizona vineyards.</title>
        <authorList>
            <person name="Tassone E.E."/>
        </authorList>
    </citation>
    <scope>NUCLEOTIDE SEQUENCE</scope>
</reference>
<evidence type="ECO:0000313" key="2">
    <source>
        <dbReference type="EMBL" id="JAS31369.1"/>
    </source>
</evidence>
<accession>A0A1B6E0D2</accession>
<sequence length="129" mass="14306">DSMACIIRFQLCTLVMLLLTNCYIAQLDRKAFVFMEDEPRRNYRLEDFLWTGSGDGGEDESSHVTTTVFKTTTVLATVFPTPIFSEQLPSCHGDECVISPTHTYTVPSATAMPPWPPPLPSAAPPWPPS</sequence>
<gene>
    <name evidence="2" type="ORF">g.3870</name>
</gene>
<keyword evidence="1" id="KW-0812">Transmembrane</keyword>